<reference evidence="6 7" key="1">
    <citation type="submission" date="2019-02" db="EMBL/GenBank/DDBJ databases">
        <title>Deep-cultivation of Planctomycetes and their phenomic and genomic characterization uncovers novel biology.</title>
        <authorList>
            <person name="Wiegand S."/>
            <person name="Jogler M."/>
            <person name="Boedeker C."/>
            <person name="Pinto D."/>
            <person name="Vollmers J."/>
            <person name="Rivas-Marin E."/>
            <person name="Kohn T."/>
            <person name="Peeters S.H."/>
            <person name="Heuer A."/>
            <person name="Rast P."/>
            <person name="Oberbeckmann S."/>
            <person name="Bunk B."/>
            <person name="Jeske O."/>
            <person name="Meyerdierks A."/>
            <person name="Storesund J.E."/>
            <person name="Kallscheuer N."/>
            <person name="Luecker S."/>
            <person name="Lage O.M."/>
            <person name="Pohl T."/>
            <person name="Merkel B.J."/>
            <person name="Hornburger P."/>
            <person name="Mueller R.-W."/>
            <person name="Bruemmer F."/>
            <person name="Labrenz M."/>
            <person name="Spormann A.M."/>
            <person name="Op den Camp H."/>
            <person name="Overmann J."/>
            <person name="Amann R."/>
            <person name="Jetten M.S.M."/>
            <person name="Mascher T."/>
            <person name="Medema M.H."/>
            <person name="Devos D.P."/>
            <person name="Kaster A.-K."/>
            <person name="Ovreas L."/>
            <person name="Rohde M."/>
            <person name="Galperin M.Y."/>
            <person name="Jogler C."/>
        </authorList>
    </citation>
    <scope>NUCLEOTIDE SEQUENCE [LARGE SCALE GENOMIC DNA]</scope>
    <source>
        <strain evidence="6 7">ETA_A1</strain>
    </source>
</reference>
<feature type="binding site" evidence="5">
    <location>
        <position position="87"/>
    </location>
    <ligand>
        <name>Mg(2+)</name>
        <dbReference type="ChEBI" id="CHEBI:18420"/>
        <label>1</label>
        <note>catalytic</note>
    </ligand>
</feature>
<dbReference type="GO" id="GO:0008934">
    <property type="term" value="F:inositol monophosphate 1-phosphatase activity"/>
    <property type="evidence" value="ECO:0007669"/>
    <property type="project" value="TreeGrafter"/>
</dbReference>
<keyword evidence="3 6" id="KW-0378">Hydrolase</keyword>
<dbReference type="FunFam" id="3.30.540.10:FF:000003">
    <property type="entry name" value="Inositol-1-monophosphatase"/>
    <property type="match status" value="1"/>
</dbReference>
<keyword evidence="2 5" id="KW-0479">Metal-binding</keyword>
<dbReference type="EC" id="3.1.3.15" evidence="6"/>
<dbReference type="PROSITE" id="PS00629">
    <property type="entry name" value="IMP_1"/>
    <property type="match status" value="1"/>
</dbReference>
<dbReference type="GO" id="GO:0046872">
    <property type="term" value="F:metal ion binding"/>
    <property type="evidence" value="ECO:0007669"/>
    <property type="project" value="UniProtKB-KW"/>
</dbReference>
<dbReference type="RefSeq" id="WP_145240445.1">
    <property type="nucleotide sequence ID" value="NZ_CP036273.1"/>
</dbReference>
<dbReference type="Proteomes" id="UP000319576">
    <property type="component" value="Chromosome"/>
</dbReference>
<evidence type="ECO:0000256" key="2">
    <source>
        <dbReference type="ARBA" id="ARBA00022723"/>
    </source>
</evidence>
<dbReference type="PRINTS" id="PR00377">
    <property type="entry name" value="IMPHPHTASES"/>
</dbReference>
<keyword evidence="7" id="KW-1185">Reference proteome</keyword>
<evidence type="ECO:0000256" key="5">
    <source>
        <dbReference type="PIRSR" id="PIRSR600760-2"/>
    </source>
</evidence>
<dbReference type="SUPFAM" id="SSF56655">
    <property type="entry name" value="Carbohydrate phosphatase"/>
    <property type="match status" value="1"/>
</dbReference>
<evidence type="ECO:0000256" key="3">
    <source>
        <dbReference type="ARBA" id="ARBA00022801"/>
    </source>
</evidence>
<feature type="binding site" evidence="5">
    <location>
        <position position="210"/>
    </location>
    <ligand>
        <name>Mg(2+)</name>
        <dbReference type="ChEBI" id="CHEBI:18420"/>
        <label>1</label>
        <note>catalytic</note>
    </ligand>
</feature>
<dbReference type="AlphaFoldDB" id="A0A517XVF7"/>
<feature type="binding site" evidence="5">
    <location>
        <position position="85"/>
    </location>
    <ligand>
        <name>Mg(2+)</name>
        <dbReference type="ChEBI" id="CHEBI:18420"/>
        <label>1</label>
        <note>catalytic</note>
    </ligand>
</feature>
<organism evidence="6 7">
    <name type="scientific">Urbifossiella limnaea</name>
    <dbReference type="NCBI Taxonomy" id="2528023"/>
    <lineage>
        <taxon>Bacteria</taxon>
        <taxon>Pseudomonadati</taxon>
        <taxon>Planctomycetota</taxon>
        <taxon>Planctomycetia</taxon>
        <taxon>Gemmatales</taxon>
        <taxon>Gemmataceae</taxon>
        <taxon>Urbifossiella</taxon>
    </lineage>
</organism>
<comment type="cofactor">
    <cofactor evidence="1 5">
        <name>Mg(2+)</name>
        <dbReference type="ChEBI" id="CHEBI:18420"/>
    </cofactor>
</comment>
<accession>A0A517XVF7</accession>
<dbReference type="GO" id="GO:0004401">
    <property type="term" value="F:histidinol-phosphatase activity"/>
    <property type="evidence" value="ECO:0007669"/>
    <property type="project" value="UniProtKB-EC"/>
</dbReference>
<keyword evidence="4 5" id="KW-0460">Magnesium</keyword>
<dbReference type="InterPro" id="IPR000760">
    <property type="entry name" value="Inositol_monophosphatase-like"/>
</dbReference>
<evidence type="ECO:0000256" key="4">
    <source>
        <dbReference type="ARBA" id="ARBA00022842"/>
    </source>
</evidence>
<dbReference type="PANTHER" id="PTHR20854:SF4">
    <property type="entry name" value="INOSITOL-1-MONOPHOSPHATASE-RELATED"/>
    <property type="match status" value="1"/>
</dbReference>
<dbReference type="Gene3D" id="3.40.190.80">
    <property type="match status" value="1"/>
</dbReference>
<protein>
    <submittedName>
        <fullName evidence="6">Histidinol-phosphatase</fullName>
        <ecNumber evidence="6">3.1.3.15</ecNumber>
    </submittedName>
</protein>
<dbReference type="EMBL" id="CP036273">
    <property type="protein sequence ID" value="QDU21469.1"/>
    <property type="molecule type" value="Genomic_DNA"/>
</dbReference>
<feature type="binding site" evidence="5">
    <location>
        <position position="69"/>
    </location>
    <ligand>
        <name>Mg(2+)</name>
        <dbReference type="ChEBI" id="CHEBI:18420"/>
        <label>1</label>
        <note>catalytic</note>
    </ligand>
</feature>
<dbReference type="InterPro" id="IPR020583">
    <property type="entry name" value="Inositol_monoP_metal-BS"/>
</dbReference>
<dbReference type="KEGG" id="uli:ETAA1_34360"/>
<dbReference type="GO" id="GO:0006020">
    <property type="term" value="P:inositol metabolic process"/>
    <property type="evidence" value="ECO:0007669"/>
    <property type="project" value="TreeGrafter"/>
</dbReference>
<proteinExistence type="predicted"/>
<sequence>MNRDWQTRYELAVEAGRKAGDLARAYYETTFDIENKADDTPVTVADRQAEQLIRSLVTQSFPDDGFLGEEFGDQPGGSGFRWVIDPIDGTRSFIRHIPIWGTLIGLEYRGEPIGGVAYAPVLGQVYRGLRGDGAFVNDRRIHVAKTDKLGDALMCYSSLNWFTKVGRENAFLELVRRTHRQRGFGDFYGFCLVAEGACDFMIDHGVHEWDVSALKAIVEEAGGQFTDWGGTPTTTTPDVLASNGLLHADVLAILRDTP</sequence>
<gene>
    <name evidence="6" type="primary">hisN</name>
    <name evidence="6" type="ORF">ETAA1_34360</name>
</gene>
<dbReference type="Pfam" id="PF00459">
    <property type="entry name" value="Inositol_P"/>
    <property type="match status" value="1"/>
</dbReference>
<dbReference type="PANTHER" id="PTHR20854">
    <property type="entry name" value="INOSITOL MONOPHOSPHATASE"/>
    <property type="match status" value="1"/>
</dbReference>
<dbReference type="OrthoDB" id="9772456at2"/>
<dbReference type="GO" id="GO:0007165">
    <property type="term" value="P:signal transduction"/>
    <property type="evidence" value="ECO:0007669"/>
    <property type="project" value="TreeGrafter"/>
</dbReference>
<name>A0A517XVF7_9BACT</name>
<feature type="binding site" evidence="5">
    <location>
        <position position="88"/>
    </location>
    <ligand>
        <name>Mg(2+)</name>
        <dbReference type="ChEBI" id="CHEBI:18420"/>
        <label>1</label>
        <note>catalytic</note>
    </ligand>
</feature>
<dbReference type="Gene3D" id="3.30.540.10">
    <property type="entry name" value="Fructose-1,6-Bisphosphatase, subunit A, domain 1"/>
    <property type="match status" value="1"/>
</dbReference>
<evidence type="ECO:0000313" key="7">
    <source>
        <dbReference type="Proteomes" id="UP000319576"/>
    </source>
</evidence>
<evidence type="ECO:0000313" key="6">
    <source>
        <dbReference type="EMBL" id="QDU21469.1"/>
    </source>
</evidence>
<evidence type="ECO:0000256" key="1">
    <source>
        <dbReference type="ARBA" id="ARBA00001946"/>
    </source>
</evidence>